<keyword evidence="5" id="KW-0808">Transferase</keyword>
<evidence type="ECO:0000256" key="6">
    <source>
        <dbReference type="ARBA" id="ARBA00022741"/>
    </source>
</evidence>
<gene>
    <name evidence="11" type="ORF">NDK43_11865</name>
</gene>
<dbReference type="PANTHER" id="PTHR45453:SF1">
    <property type="entry name" value="PHOSPHATE REGULON SENSOR PROTEIN PHOR"/>
    <property type="match status" value="1"/>
</dbReference>
<evidence type="ECO:0000256" key="2">
    <source>
        <dbReference type="ARBA" id="ARBA00004370"/>
    </source>
</evidence>
<dbReference type="PANTHER" id="PTHR45453">
    <property type="entry name" value="PHOSPHATE REGULON SENSOR PROTEIN PHOR"/>
    <property type="match status" value="1"/>
</dbReference>
<dbReference type="PROSITE" id="PS50109">
    <property type="entry name" value="HIS_KIN"/>
    <property type="match status" value="1"/>
</dbReference>
<dbReference type="InterPro" id="IPR050351">
    <property type="entry name" value="BphY/WalK/GraS-like"/>
</dbReference>
<dbReference type="Proteomes" id="UP001523262">
    <property type="component" value="Unassembled WGS sequence"/>
</dbReference>
<dbReference type="InterPro" id="IPR036890">
    <property type="entry name" value="HATPase_C_sf"/>
</dbReference>
<proteinExistence type="predicted"/>
<keyword evidence="8 11" id="KW-0067">ATP-binding</keyword>
<feature type="domain" description="Histidine kinase" evidence="10">
    <location>
        <begin position="1"/>
        <end position="100"/>
    </location>
</feature>
<comment type="subcellular location">
    <subcellularLocation>
        <location evidence="2">Membrane</location>
    </subcellularLocation>
</comment>
<protein>
    <recommendedName>
        <fullName evidence="3">histidine kinase</fullName>
        <ecNumber evidence="3">2.7.13.3</ecNumber>
    </recommendedName>
</protein>
<dbReference type="SMART" id="SM00387">
    <property type="entry name" value="HATPase_c"/>
    <property type="match status" value="1"/>
</dbReference>
<keyword evidence="4" id="KW-0597">Phosphoprotein</keyword>
<evidence type="ECO:0000256" key="9">
    <source>
        <dbReference type="ARBA" id="ARBA00023012"/>
    </source>
</evidence>
<evidence type="ECO:0000256" key="7">
    <source>
        <dbReference type="ARBA" id="ARBA00022777"/>
    </source>
</evidence>
<reference evidence="11 12" key="1">
    <citation type="submission" date="2022-06" db="EMBL/GenBank/DDBJ databases">
        <authorList>
            <person name="Jeon C.O."/>
        </authorList>
    </citation>
    <scope>NUCLEOTIDE SEQUENCE [LARGE SCALE GENOMIC DNA]</scope>
    <source>
        <strain evidence="11 12">KCTC 13943</strain>
    </source>
</reference>
<dbReference type="SUPFAM" id="SSF55874">
    <property type="entry name" value="ATPase domain of HSP90 chaperone/DNA topoisomerase II/histidine kinase"/>
    <property type="match status" value="1"/>
</dbReference>
<dbReference type="CDD" id="cd00075">
    <property type="entry name" value="HATPase"/>
    <property type="match status" value="1"/>
</dbReference>
<dbReference type="InterPro" id="IPR003594">
    <property type="entry name" value="HATPase_dom"/>
</dbReference>
<evidence type="ECO:0000259" key="10">
    <source>
        <dbReference type="PROSITE" id="PS50109"/>
    </source>
</evidence>
<dbReference type="GO" id="GO:0005524">
    <property type="term" value="F:ATP binding"/>
    <property type="evidence" value="ECO:0007669"/>
    <property type="project" value="UniProtKB-KW"/>
</dbReference>
<dbReference type="PRINTS" id="PR00344">
    <property type="entry name" value="BCTRLSENSOR"/>
</dbReference>
<keyword evidence="6" id="KW-0547">Nucleotide-binding</keyword>
<dbReference type="Gene3D" id="3.30.565.10">
    <property type="entry name" value="Histidine kinase-like ATPase, C-terminal domain"/>
    <property type="match status" value="1"/>
</dbReference>
<dbReference type="EMBL" id="JAMQCR010000001">
    <property type="protein sequence ID" value="MCM2532955.1"/>
    <property type="molecule type" value="Genomic_DNA"/>
</dbReference>
<dbReference type="InterPro" id="IPR005467">
    <property type="entry name" value="His_kinase_dom"/>
</dbReference>
<evidence type="ECO:0000313" key="11">
    <source>
        <dbReference type="EMBL" id="MCM2532955.1"/>
    </source>
</evidence>
<organism evidence="11 12">
    <name type="scientific">Neobacillus pocheonensis</name>
    <dbReference type="NCBI Taxonomy" id="363869"/>
    <lineage>
        <taxon>Bacteria</taxon>
        <taxon>Bacillati</taxon>
        <taxon>Bacillota</taxon>
        <taxon>Bacilli</taxon>
        <taxon>Bacillales</taxon>
        <taxon>Bacillaceae</taxon>
        <taxon>Neobacillus</taxon>
    </lineage>
</organism>
<keyword evidence="12" id="KW-1185">Reference proteome</keyword>
<evidence type="ECO:0000256" key="1">
    <source>
        <dbReference type="ARBA" id="ARBA00000085"/>
    </source>
</evidence>
<dbReference type="InterPro" id="IPR004358">
    <property type="entry name" value="Sig_transdc_His_kin-like_C"/>
</dbReference>
<evidence type="ECO:0000256" key="3">
    <source>
        <dbReference type="ARBA" id="ARBA00012438"/>
    </source>
</evidence>
<dbReference type="Pfam" id="PF02518">
    <property type="entry name" value="HATPase_c"/>
    <property type="match status" value="1"/>
</dbReference>
<comment type="caution">
    <text evidence="11">The sequence shown here is derived from an EMBL/GenBank/DDBJ whole genome shotgun (WGS) entry which is preliminary data.</text>
</comment>
<comment type="catalytic activity">
    <reaction evidence="1">
        <text>ATP + protein L-histidine = ADP + protein N-phospho-L-histidine.</text>
        <dbReference type="EC" id="2.7.13.3"/>
    </reaction>
</comment>
<evidence type="ECO:0000256" key="4">
    <source>
        <dbReference type="ARBA" id="ARBA00022553"/>
    </source>
</evidence>
<keyword evidence="9" id="KW-0902">Two-component regulatory system</keyword>
<keyword evidence="7" id="KW-0418">Kinase</keyword>
<sequence length="109" mass="12332">MENVMKYSSKGSLVSIIVTWKDTHVIFSIKDQVKGIPDHSLPYIFDRFYRVDKARNTKVNGSGLGLSIAQEIIRIHEGQIWVEQNVDLGCTFSFSLPYAINFSGIYNSS</sequence>
<evidence type="ECO:0000256" key="8">
    <source>
        <dbReference type="ARBA" id="ARBA00022840"/>
    </source>
</evidence>
<evidence type="ECO:0000313" key="12">
    <source>
        <dbReference type="Proteomes" id="UP001523262"/>
    </source>
</evidence>
<evidence type="ECO:0000256" key="5">
    <source>
        <dbReference type="ARBA" id="ARBA00022679"/>
    </source>
</evidence>
<accession>A0ABT0WA37</accession>
<name>A0ABT0WA37_9BACI</name>
<dbReference type="EC" id="2.7.13.3" evidence="3"/>